<dbReference type="Gene3D" id="3.30.700.10">
    <property type="entry name" value="Glycoprotein, Type 4 Pilin"/>
    <property type="match status" value="1"/>
</dbReference>
<dbReference type="eggNOG" id="COG4969">
    <property type="taxonomic scope" value="Bacteria"/>
</dbReference>
<dbReference type="SUPFAM" id="SSF54523">
    <property type="entry name" value="Pili subunits"/>
    <property type="match status" value="1"/>
</dbReference>
<dbReference type="InterPro" id="IPR001082">
    <property type="entry name" value="Pilin"/>
</dbReference>
<gene>
    <name evidence="2" type="ORF">P253_01955</name>
</gene>
<dbReference type="InterPro" id="IPR045584">
    <property type="entry name" value="Pilin-like"/>
</dbReference>
<evidence type="ECO:0008006" key="4">
    <source>
        <dbReference type="Google" id="ProtNLM"/>
    </source>
</evidence>
<protein>
    <recommendedName>
        <fullName evidence="4">Pilin</fullName>
    </recommendedName>
</protein>
<name>V2UBR3_9GAMM</name>
<organism evidence="2 3">
    <name type="scientific">Acinetobacter indicus CIP 110367</name>
    <dbReference type="NCBI Taxonomy" id="1341679"/>
    <lineage>
        <taxon>Bacteria</taxon>
        <taxon>Pseudomonadati</taxon>
        <taxon>Pseudomonadota</taxon>
        <taxon>Gammaproteobacteria</taxon>
        <taxon>Moraxellales</taxon>
        <taxon>Moraxellaceae</taxon>
        <taxon>Acinetobacter</taxon>
    </lineage>
</organism>
<sequence length="168" mass="17159">MIVVAIIGILAAVALPAYQDYTIRAKMAEPVLAGSTCRTTVSEVYQSASALPGANTWGCEVGTPPTTSTPEPTEAVPDPDPITVEGTPSTKYTALVETSATGVITVTTTKAADLKDAADKTFQLTPLKAGGVAMTADDIGTTVNSWKCGPGGPRAIDAKYLPGSCRGN</sequence>
<evidence type="ECO:0000313" key="3">
    <source>
        <dbReference type="Proteomes" id="UP000018415"/>
    </source>
</evidence>
<dbReference type="Proteomes" id="UP000018415">
    <property type="component" value="Unassembled WGS sequence"/>
</dbReference>
<accession>V2UBR3</accession>
<evidence type="ECO:0000256" key="1">
    <source>
        <dbReference type="ARBA" id="ARBA00005233"/>
    </source>
</evidence>
<dbReference type="RefSeq" id="WP_016658467.1">
    <property type="nucleotide sequence ID" value="NZ_BBSF01000015.1"/>
</dbReference>
<dbReference type="AlphaFoldDB" id="V2UBR3"/>
<dbReference type="EMBL" id="AYET01000004">
    <property type="protein sequence ID" value="ESK47932.1"/>
    <property type="molecule type" value="Genomic_DNA"/>
</dbReference>
<reference evidence="2 3" key="1">
    <citation type="submission" date="2013-10" db="EMBL/GenBank/DDBJ databases">
        <title>The Genome Sequence of Acinetobacter indicus CIP 110367.</title>
        <authorList>
            <consortium name="The Broad Institute Genomics Platform"/>
            <consortium name="The Broad Institute Genome Sequencing Center for Infectious Disease"/>
            <person name="Cerqueira G."/>
            <person name="Feldgarden M."/>
            <person name="Courvalin P."/>
            <person name="Grillot-Courvalin C."/>
            <person name="Clermont D."/>
            <person name="Rocha E."/>
            <person name="Yoon E.-J."/>
            <person name="Nemec A."/>
            <person name="Young S.K."/>
            <person name="Zeng Q."/>
            <person name="Gargeya S."/>
            <person name="Fitzgerald M."/>
            <person name="Abouelleil A."/>
            <person name="Alvarado L."/>
            <person name="Berlin A.M."/>
            <person name="Chapman S.B."/>
            <person name="Gainer-Dewar J."/>
            <person name="Goldberg J."/>
            <person name="Gnerre S."/>
            <person name="Griggs A."/>
            <person name="Gujja S."/>
            <person name="Hansen M."/>
            <person name="Howarth C."/>
            <person name="Imamovic A."/>
            <person name="Ireland A."/>
            <person name="Larimer J."/>
            <person name="McCowan C."/>
            <person name="Murphy C."/>
            <person name="Pearson M."/>
            <person name="Poon T.W."/>
            <person name="Priest M."/>
            <person name="Roberts A."/>
            <person name="Saif S."/>
            <person name="Shea T."/>
            <person name="Sykes S."/>
            <person name="Wortman J."/>
            <person name="Nusbaum C."/>
            <person name="Birren B."/>
        </authorList>
    </citation>
    <scope>NUCLEOTIDE SEQUENCE [LARGE SCALE GENOMIC DNA]</scope>
    <source>
        <strain evidence="2 3">CIP 110367</strain>
    </source>
</reference>
<dbReference type="GO" id="GO:0007155">
    <property type="term" value="P:cell adhesion"/>
    <property type="evidence" value="ECO:0007669"/>
    <property type="project" value="InterPro"/>
</dbReference>
<proteinExistence type="inferred from homology"/>
<comment type="caution">
    <text evidence="2">The sequence shown here is derived from an EMBL/GenBank/DDBJ whole genome shotgun (WGS) entry which is preliminary data.</text>
</comment>
<dbReference type="Pfam" id="PF00114">
    <property type="entry name" value="Pilin"/>
    <property type="match status" value="1"/>
</dbReference>
<evidence type="ECO:0000313" key="2">
    <source>
        <dbReference type="EMBL" id="ESK47932.1"/>
    </source>
</evidence>
<dbReference type="OrthoDB" id="115249at2"/>
<dbReference type="GO" id="GO:0009289">
    <property type="term" value="C:pilus"/>
    <property type="evidence" value="ECO:0007669"/>
    <property type="project" value="InterPro"/>
</dbReference>
<comment type="similarity">
    <text evidence="1">Belongs to the N-Me-Phe pilin family.</text>
</comment>
<dbReference type="PATRIC" id="fig|1341679.3.peg.1904"/>
<keyword evidence="3" id="KW-1185">Reference proteome</keyword>
<dbReference type="HOGENOM" id="CLU_091705_4_0_6"/>